<name>A0ABP8HEQ6_9SPHI</name>
<sequence>MKLRYIPVHAGKFEEQISFYTEKLGFKIVDDKPLYEDGSCVILEAENHDVLLAVSKQNPDNSFENCIVLNTDDCLNDHHQLKTAGIEFSREPEYLPIGLVAEFLDPCGNKFLLVEERDYTDY</sequence>
<dbReference type="InterPro" id="IPR029068">
    <property type="entry name" value="Glyas_Bleomycin-R_OHBP_Dase"/>
</dbReference>
<dbReference type="PANTHER" id="PTHR36437:SF2">
    <property type="entry name" value="GLYOXALASE_BLEOMYCIN RESISTANCE PROTEIN_DIOXYGENASE"/>
    <property type="match status" value="1"/>
</dbReference>
<dbReference type="RefSeq" id="WP_345213744.1">
    <property type="nucleotide sequence ID" value="NZ_BAABFT010000020.1"/>
</dbReference>
<dbReference type="SUPFAM" id="SSF54593">
    <property type="entry name" value="Glyoxalase/Bleomycin resistance protein/Dihydroxybiphenyl dioxygenase"/>
    <property type="match status" value="1"/>
</dbReference>
<gene>
    <name evidence="2" type="ORF">GCM10023149_47970</name>
</gene>
<accession>A0ABP8HEQ6</accession>
<reference evidence="3" key="1">
    <citation type="journal article" date="2019" name="Int. J. Syst. Evol. Microbiol.">
        <title>The Global Catalogue of Microorganisms (GCM) 10K type strain sequencing project: providing services to taxonomists for standard genome sequencing and annotation.</title>
        <authorList>
            <consortium name="The Broad Institute Genomics Platform"/>
            <consortium name="The Broad Institute Genome Sequencing Center for Infectious Disease"/>
            <person name="Wu L."/>
            <person name="Ma J."/>
        </authorList>
    </citation>
    <scope>NUCLEOTIDE SEQUENCE [LARGE SCALE GENOMIC DNA]</scope>
    <source>
        <strain evidence="3">JCM 17705</strain>
    </source>
</reference>
<dbReference type="Gene3D" id="3.10.180.10">
    <property type="entry name" value="2,3-Dihydroxybiphenyl 1,2-Dioxygenase, domain 1"/>
    <property type="match status" value="1"/>
</dbReference>
<dbReference type="Pfam" id="PF00903">
    <property type="entry name" value="Glyoxalase"/>
    <property type="match status" value="1"/>
</dbReference>
<evidence type="ECO:0000259" key="1">
    <source>
        <dbReference type="PROSITE" id="PS51819"/>
    </source>
</evidence>
<organism evidence="2 3">
    <name type="scientific">Mucilaginibacter gynuensis</name>
    <dbReference type="NCBI Taxonomy" id="1302236"/>
    <lineage>
        <taxon>Bacteria</taxon>
        <taxon>Pseudomonadati</taxon>
        <taxon>Bacteroidota</taxon>
        <taxon>Sphingobacteriia</taxon>
        <taxon>Sphingobacteriales</taxon>
        <taxon>Sphingobacteriaceae</taxon>
        <taxon>Mucilaginibacter</taxon>
    </lineage>
</organism>
<dbReference type="PANTHER" id="PTHR36437">
    <property type="entry name" value="GLYOXALASE/BLEOMYCIN RESISTANCE PROTEIN/DIOXYGENASE"/>
    <property type="match status" value="1"/>
</dbReference>
<comment type="caution">
    <text evidence="2">The sequence shown here is derived from an EMBL/GenBank/DDBJ whole genome shotgun (WGS) entry which is preliminary data.</text>
</comment>
<proteinExistence type="predicted"/>
<dbReference type="PROSITE" id="PS51819">
    <property type="entry name" value="VOC"/>
    <property type="match status" value="1"/>
</dbReference>
<dbReference type="InterPro" id="IPR037523">
    <property type="entry name" value="VOC_core"/>
</dbReference>
<dbReference type="EMBL" id="BAABFT010000020">
    <property type="protein sequence ID" value="GAA4338145.1"/>
    <property type="molecule type" value="Genomic_DNA"/>
</dbReference>
<feature type="domain" description="VOC" evidence="1">
    <location>
        <begin position="2"/>
        <end position="116"/>
    </location>
</feature>
<protein>
    <recommendedName>
        <fullName evidence="1">VOC domain-containing protein</fullName>
    </recommendedName>
</protein>
<keyword evidence="3" id="KW-1185">Reference proteome</keyword>
<evidence type="ECO:0000313" key="3">
    <source>
        <dbReference type="Proteomes" id="UP001500582"/>
    </source>
</evidence>
<evidence type="ECO:0000313" key="2">
    <source>
        <dbReference type="EMBL" id="GAA4338145.1"/>
    </source>
</evidence>
<dbReference type="Proteomes" id="UP001500582">
    <property type="component" value="Unassembled WGS sequence"/>
</dbReference>
<dbReference type="InterPro" id="IPR004360">
    <property type="entry name" value="Glyas_Fos-R_dOase_dom"/>
</dbReference>